<keyword evidence="3" id="KW-0804">Transcription</keyword>
<dbReference type="InterPro" id="IPR018062">
    <property type="entry name" value="HTH_AraC-typ_CS"/>
</dbReference>
<gene>
    <name evidence="6" type="ORF">FA048_04515</name>
</gene>
<evidence type="ECO:0000259" key="5">
    <source>
        <dbReference type="PROSITE" id="PS01124"/>
    </source>
</evidence>
<dbReference type="EMBL" id="SWBR01000001">
    <property type="protein sequence ID" value="TKC12886.1"/>
    <property type="molecule type" value="Genomic_DNA"/>
</dbReference>
<keyword evidence="4" id="KW-0812">Transmembrane</keyword>
<dbReference type="InterPro" id="IPR018060">
    <property type="entry name" value="HTH_AraC"/>
</dbReference>
<dbReference type="SMART" id="SM00342">
    <property type="entry name" value="HTH_ARAC"/>
    <property type="match status" value="1"/>
</dbReference>
<feature type="domain" description="HTH araC/xylS-type" evidence="5">
    <location>
        <begin position="249"/>
        <end position="351"/>
    </location>
</feature>
<proteinExistence type="predicted"/>
<evidence type="ECO:0000256" key="4">
    <source>
        <dbReference type="SAM" id="Phobius"/>
    </source>
</evidence>
<evidence type="ECO:0000256" key="1">
    <source>
        <dbReference type="ARBA" id="ARBA00023015"/>
    </source>
</evidence>
<keyword evidence="7" id="KW-1185">Reference proteome</keyword>
<keyword evidence="2" id="KW-0238">DNA-binding</keyword>
<dbReference type="PROSITE" id="PS01124">
    <property type="entry name" value="HTH_ARAC_FAMILY_2"/>
    <property type="match status" value="1"/>
</dbReference>
<dbReference type="Gene3D" id="1.10.10.60">
    <property type="entry name" value="Homeodomain-like"/>
    <property type="match status" value="2"/>
</dbReference>
<comment type="caution">
    <text evidence="6">The sequence shown here is derived from an EMBL/GenBank/DDBJ whole genome shotgun (WGS) entry which is preliminary data.</text>
</comment>
<organism evidence="6 7">
    <name type="scientific">Pedobacter polaris</name>
    <dbReference type="NCBI Taxonomy" id="2571273"/>
    <lineage>
        <taxon>Bacteria</taxon>
        <taxon>Pseudomonadati</taxon>
        <taxon>Bacteroidota</taxon>
        <taxon>Sphingobacteriia</taxon>
        <taxon>Sphingobacteriales</taxon>
        <taxon>Sphingobacteriaceae</taxon>
        <taxon>Pedobacter</taxon>
    </lineage>
</organism>
<feature type="transmembrane region" description="Helical" evidence="4">
    <location>
        <begin position="98"/>
        <end position="118"/>
    </location>
</feature>
<feature type="transmembrane region" description="Helical" evidence="4">
    <location>
        <begin position="6"/>
        <end position="27"/>
    </location>
</feature>
<reference evidence="6 7" key="1">
    <citation type="submission" date="2019-04" db="EMBL/GenBank/DDBJ databases">
        <title>Pedobacter sp. RP-3-22 sp. nov., isolated from Arctic soil.</title>
        <authorList>
            <person name="Dahal R.H."/>
            <person name="Kim D.-U."/>
        </authorList>
    </citation>
    <scope>NUCLEOTIDE SEQUENCE [LARGE SCALE GENOMIC DNA]</scope>
    <source>
        <strain evidence="6 7">RP-3-22</strain>
    </source>
</reference>
<evidence type="ECO:0000313" key="7">
    <source>
        <dbReference type="Proteomes" id="UP000309488"/>
    </source>
</evidence>
<feature type="transmembrane region" description="Helical" evidence="4">
    <location>
        <begin position="170"/>
        <end position="192"/>
    </location>
</feature>
<dbReference type="Pfam" id="PF12833">
    <property type="entry name" value="HTH_18"/>
    <property type="match status" value="1"/>
</dbReference>
<dbReference type="PROSITE" id="PS00041">
    <property type="entry name" value="HTH_ARAC_FAMILY_1"/>
    <property type="match status" value="1"/>
</dbReference>
<feature type="transmembrane region" description="Helical" evidence="4">
    <location>
        <begin position="130"/>
        <end position="150"/>
    </location>
</feature>
<dbReference type="RefSeq" id="WP_136839009.1">
    <property type="nucleotide sequence ID" value="NZ_SWBR01000001.1"/>
</dbReference>
<dbReference type="GO" id="GO:0043565">
    <property type="term" value="F:sequence-specific DNA binding"/>
    <property type="evidence" value="ECO:0007669"/>
    <property type="project" value="InterPro"/>
</dbReference>
<dbReference type="OrthoDB" id="6283866at2"/>
<keyword evidence="4" id="KW-0472">Membrane</keyword>
<evidence type="ECO:0000256" key="3">
    <source>
        <dbReference type="ARBA" id="ARBA00023163"/>
    </source>
</evidence>
<keyword evidence="4" id="KW-1133">Transmembrane helix</keyword>
<dbReference type="InterPro" id="IPR009057">
    <property type="entry name" value="Homeodomain-like_sf"/>
</dbReference>
<dbReference type="PANTHER" id="PTHR43280">
    <property type="entry name" value="ARAC-FAMILY TRANSCRIPTIONAL REGULATOR"/>
    <property type="match status" value="1"/>
</dbReference>
<dbReference type="Proteomes" id="UP000309488">
    <property type="component" value="Unassembled WGS sequence"/>
</dbReference>
<feature type="transmembrane region" description="Helical" evidence="4">
    <location>
        <begin position="66"/>
        <end position="86"/>
    </location>
</feature>
<sequence length="361" mass="40843">MNLAQQILFFFSALGAFNGFIISIYLLSFKKSKSVTSYFLGLLLLALCLKIGKSFIFYFYPTLPGIYIEIGILGSSFVGPSLFYFIKSALEQNSKVSVLQKWTYLFWALAIVIPSIIIPFDSRPDIWNNYIGTIISVQFTVYILLSGWLLRNVFTRLFTAKEKISSTEKLLLSVFIGNVIIPATYKLSVFTFFNGPCISGALFFSLILYLNVFLFISRRKTSNLFSNVQDSERYANKKIGGEQALTLTEKLKRIISEQELYKNPDLKLNDLAKKINISSHQLSQLLNDNLGKSFAAYINEYRINEACQLIATNNAIKLEAIGYEVGFNSKSTFYTAFKKLKNTTPTLYKESLGSTQPSLNL</sequence>
<accession>A0A4U1CW02</accession>
<feature type="transmembrane region" description="Helical" evidence="4">
    <location>
        <begin position="39"/>
        <end position="60"/>
    </location>
</feature>
<name>A0A4U1CW02_9SPHI</name>
<evidence type="ECO:0000313" key="6">
    <source>
        <dbReference type="EMBL" id="TKC12886.1"/>
    </source>
</evidence>
<dbReference type="GO" id="GO:0003700">
    <property type="term" value="F:DNA-binding transcription factor activity"/>
    <property type="evidence" value="ECO:0007669"/>
    <property type="project" value="InterPro"/>
</dbReference>
<dbReference type="SUPFAM" id="SSF46689">
    <property type="entry name" value="Homeodomain-like"/>
    <property type="match status" value="1"/>
</dbReference>
<dbReference type="PANTHER" id="PTHR43280:SF29">
    <property type="entry name" value="ARAC-FAMILY TRANSCRIPTIONAL REGULATOR"/>
    <property type="match status" value="1"/>
</dbReference>
<evidence type="ECO:0000256" key="2">
    <source>
        <dbReference type="ARBA" id="ARBA00023125"/>
    </source>
</evidence>
<dbReference type="AlphaFoldDB" id="A0A4U1CW02"/>
<keyword evidence="1" id="KW-0805">Transcription regulation</keyword>
<protein>
    <submittedName>
        <fullName evidence="6">AraC family transcriptional regulator</fullName>
    </submittedName>
</protein>
<feature type="transmembrane region" description="Helical" evidence="4">
    <location>
        <begin position="198"/>
        <end position="216"/>
    </location>
</feature>